<reference evidence="2" key="2">
    <citation type="submission" date="2015-06" db="UniProtKB">
        <authorList>
            <consortium name="EnsemblProtists"/>
        </authorList>
    </citation>
    <scope>IDENTIFICATION</scope>
    <source>
        <strain evidence="2">Emoy2</strain>
    </source>
</reference>
<dbReference type="EnsemblProtists" id="HpaT814248">
    <property type="protein sequence ID" value="HpaP814248"/>
    <property type="gene ID" value="HpaG814248"/>
</dbReference>
<organism evidence="2 3">
    <name type="scientific">Hyaloperonospora arabidopsidis (strain Emoy2)</name>
    <name type="common">Downy mildew agent</name>
    <name type="synonym">Peronospora arabidopsidis</name>
    <dbReference type="NCBI Taxonomy" id="559515"/>
    <lineage>
        <taxon>Eukaryota</taxon>
        <taxon>Sar</taxon>
        <taxon>Stramenopiles</taxon>
        <taxon>Oomycota</taxon>
        <taxon>Peronosporomycetes</taxon>
        <taxon>Peronosporales</taxon>
        <taxon>Peronosporaceae</taxon>
        <taxon>Hyaloperonospora</taxon>
    </lineage>
</organism>
<feature type="compositionally biased region" description="Polar residues" evidence="1">
    <location>
        <begin position="1"/>
        <end position="12"/>
    </location>
</feature>
<protein>
    <submittedName>
        <fullName evidence="2">Uncharacterized protein</fullName>
    </submittedName>
</protein>
<evidence type="ECO:0000313" key="3">
    <source>
        <dbReference type="Proteomes" id="UP000011713"/>
    </source>
</evidence>
<proteinExistence type="predicted"/>
<dbReference type="HOGENOM" id="CLU_1477790_0_0_1"/>
<dbReference type="AlphaFoldDB" id="M4C573"/>
<accession>M4C573</accession>
<evidence type="ECO:0000256" key="1">
    <source>
        <dbReference type="SAM" id="MobiDB-lite"/>
    </source>
</evidence>
<dbReference type="EMBL" id="JH598314">
    <property type="status" value="NOT_ANNOTATED_CDS"/>
    <property type="molecule type" value="Genomic_DNA"/>
</dbReference>
<dbReference type="VEuPathDB" id="FungiDB:HpaG814248"/>
<sequence length="183" mass="20971">MDSEQVMSPSSQKTDDANAAQAPLTTSHDWDASEFAVVVPSHAQERSADTDALARRAGYIEMLSNASSCQVIKQGYMRRIRELTIGQEFSNVRRREYSLSLNRLLNFRRTRRGRYRSTKPLPKLLRRLGTELPTRVRESLLYPSLTGLKCTSDWDPVFYIGARLSGDRWTWFKICADFSGQKM</sequence>
<dbReference type="Proteomes" id="UP000011713">
    <property type="component" value="Unassembled WGS sequence"/>
</dbReference>
<name>M4C573_HYAAE</name>
<evidence type="ECO:0000313" key="2">
    <source>
        <dbReference type="EnsemblProtists" id="HpaP814248"/>
    </source>
</evidence>
<reference evidence="3" key="1">
    <citation type="journal article" date="2010" name="Science">
        <title>Signatures of adaptation to obligate biotrophy in the Hyaloperonospora arabidopsidis genome.</title>
        <authorList>
            <person name="Baxter L."/>
            <person name="Tripathy S."/>
            <person name="Ishaque N."/>
            <person name="Boot N."/>
            <person name="Cabral A."/>
            <person name="Kemen E."/>
            <person name="Thines M."/>
            <person name="Ah-Fong A."/>
            <person name="Anderson R."/>
            <person name="Badejoko W."/>
            <person name="Bittner-Eddy P."/>
            <person name="Boore J.L."/>
            <person name="Chibucos M.C."/>
            <person name="Coates M."/>
            <person name="Dehal P."/>
            <person name="Delehaunty K."/>
            <person name="Dong S."/>
            <person name="Downton P."/>
            <person name="Dumas B."/>
            <person name="Fabro G."/>
            <person name="Fronick C."/>
            <person name="Fuerstenberg S.I."/>
            <person name="Fulton L."/>
            <person name="Gaulin E."/>
            <person name="Govers F."/>
            <person name="Hughes L."/>
            <person name="Humphray S."/>
            <person name="Jiang R.H."/>
            <person name="Judelson H."/>
            <person name="Kamoun S."/>
            <person name="Kyung K."/>
            <person name="Meijer H."/>
            <person name="Minx P."/>
            <person name="Morris P."/>
            <person name="Nelson J."/>
            <person name="Phuntumart V."/>
            <person name="Qutob D."/>
            <person name="Rehmany A."/>
            <person name="Rougon-Cardoso A."/>
            <person name="Ryden P."/>
            <person name="Torto-Alalibo T."/>
            <person name="Studholme D."/>
            <person name="Wang Y."/>
            <person name="Win J."/>
            <person name="Wood J."/>
            <person name="Clifton S.W."/>
            <person name="Rogers J."/>
            <person name="Van den Ackerveken G."/>
            <person name="Jones J.D."/>
            <person name="McDowell J.M."/>
            <person name="Beynon J."/>
            <person name="Tyler B.M."/>
        </authorList>
    </citation>
    <scope>NUCLEOTIDE SEQUENCE [LARGE SCALE GENOMIC DNA]</scope>
    <source>
        <strain evidence="3">Emoy2</strain>
    </source>
</reference>
<feature type="region of interest" description="Disordered" evidence="1">
    <location>
        <begin position="1"/>
        <end position="25"/>
    </location>
</feature>
<dbReference type="InParanoid" id="M4C573"/>
<keyword evidence="3" id="KW-1185">Reference proteome</keyword>